<keyword evidence="3 5" id="KW-1133">Transmembrane helix</keyword>
<keyword evidence="2 5" id="KW-0812">Transmembrane</keyword>
<evidence type="ECO:0000256" key="1">
    <source>
        <dbReference type="ARBA" id="ARBA00004141"/>
    </source>
</evidence>
<reference evidence="6 7" key="1">
    <citation type="submission" date="2019-06" db="EMBL/GenBank/DDBJ databases">
        <authorList>
            <person name="Li J."/>
        </authorList>
    </citation>
    <scope>NUCLEOTIDE SEQUENCE [LARGE SCALE GENOMIC DNA]</scope>
    <source>
        <strain evidence="6 7">LMG 28165</strain>
    </source>
</reference>
<name>A0A5C4U5C8_9CORY</name>
<accession>A0A5C4U5C8</accession>
<organism evidence="6 7">
    <name type="scientific">Corynebacterium tapiri</name>
    <dbReference type="NCBI Taxonomy" id="1448266"/>
    <lineage>
        <taxon>Bacteria</taxon>
        <taxon>Bacillati</taxon>
        <taxon>Actinomycetota</taxon>
        <taxon>Actinomycetes</taxon>
        <taxon>Mycobacteriales</taxon>
        <taxon>Corynebacteriaceae</taxon>
        <taxon>Corynebacterium</taxon>
    </lineage>
</organism>
<dbReference type="EMBL" id="VDHJ01000003">
    <property type="protein sequence ID" value="TNL99243.1"/>
    <property type="molecule type" value="Genomic_DNA"/>
</dbReference>
<dbReference type="OrthoDB" id="509049at2"/>
<dbReference type="InterPro" id="IPR003339">
    <property type="entry name" value="ABC/ECF_trnsptr_transmembrane"/>
</dbReference>
<dbReference type="Proteomes" id="UP000312032">
    <property type="component" value="Unassembled WGS sequence"/>
</dbReference>
<evidence type="ECO:0000256" key="5">
    <source>
        <dbReference type="SAM" id="Phobius"/>
    </source>
</evidence>
<feature type="transmembrane region" description="Helical" evidence="5">
    <location>
        <begin position="89"/>
        <end position="109"/>
    </location>
</feature>
<dbReference type="Pfam" id="PF02361">
    <property type="entry name" value="CbiQ"/>
    <property type="match status" value="1"/>
</dbReference>
<comment type="caution">
    <text evidence="6">The sequence shown here is derived from an EMBL/GenBank/DDBJ whole genome shotgun (WGS) entry which is preliminary data.</text>
</comment>
<proteinExistence type="predicted"/>
<evidence type="ECO:0000256" key="2">
    <source>
        <dbReference type="ARBA" id="ARBA00022692"/>
    </source>
</evidence>
<evidence type="ECO:0000256" key="4">
    <source>
        <dbReference type="ARBA" id="ARBA00023136"/>
    </source>
</evidence>
<feature type="transmembrane region" description="Helical" evidence="5">
    <location>
        <begin position="62"/>
        <end position="83"/>
    </location>
</feature>
<dbReference type="GO" id="GO:0005886">
    <property type="term" value="C:plasma membrane"/>
    <property type="evidence" value="ECO:0007669"/>
    <property type="project" value="TreeGrafter"/>
</dbReference>
<evidence type="ECO:0000313" key="7">
    <source>
        <dbReference type="Proteomes" id="UP000312032"/>
    </source>
</evidence>
<comment type="subcellular location">
    <subcellularLocation>
        <location evidence="1">Membrane</location>
        <topology evidence="1">Multi-pass membrane protein</topology>
    </subcellularLocation>
</comment>
<dbReference type="CDD" id="cd16914">
    <property type="entry name" value="EcfT"/>
    <property type="match status" value="1"/>
</dbReference>
<keyword evidence="7" id="KW-1185">Reference proteome</keyword>
<protein>
    <submittedName>
        <fullName evidence="6">Energy-coupling factor transporter transmembrane protein EcfT</fullName>
    </submittedName>
</protein>
<gene>
    <name evidence="6" type="ORF">FHE74_02490</name>
</gene>
<dbReference type="RefSeq" id="WP_139464875.1">
    <property type="nucleotide sequence ID" value="NZ_VDHJ01000003.1"/>
</dbReference>
<feature type="transmembrane region" description="Helical" evidence="5">
    <location>
        <begin position="29"/>
        <end position="55"/>
    </location>
</feature>
<evidence type="ECO:0000313" key="6">
    <source>
        <dbReference type="EMBL" id="TNL99243.1"/>
    </source>
</evidence>
<dbReference type="PANTHER" id="PTHR33514:SF13">
    <property type="entry name" value="PROTEIN ABCI12, CHLOROPLASTIC"/>
    <property type="match status" value="1"/>
</dbReference>
<evidence type="ECO:0000256" key="3">
    <source>
        <dbReference type="ARBA" id="ARBA00022989"/>
    </source>
</evidence>
<keyword evidence="4 5" id="KW-0472">Membrane</keyword>
<dbReference type="PANTHER" id="PTHR33514">
    <property type="entry name" value="PROTEIN ABCI12, CHLOROPLASTIC"/>
    <property type="match status" value="1"/>
</dbReference>
<sequence>MGVNVPLGVYIPGTSVIHRTPVLLKLAVLVAYVIVVALGAPLIVAVPLVALGYLCARIPVRIAAGQILPALPILVPLAAVQWWQASLAVALTTIIGLLATIAAAALMTLTTTVAELMDALERGLSPFARFGLPVETISLAISLTIRLIPLQLHSAQEILQARAARGASWSITAFGVPFIVRAIQRARKLAEALVARGVGD</sequence>
<dbReference type="AlphaFoldDB" id="A0A5C4U5C8"/>